<dbReference type="PANTHER" id="PTHR30437">
    <property type="entry name" value="TRANSCRIPTION ELONGATION FACTOR GREA"/>
    <property type="match status" value="1"/>
</dbReference>
<dbReference type="Proteomes" id="UP000177817">
    <property type="component" value="Unassembled WGS sequence"/>
</dbReference>
<evidence type="ECO:0000256" key="2">
    <source>
        <dbReference type="ARBA" id="ARBA00013729"/>
    </source>
</evidence>
<dbReference type="HAMAP" id="MF_00105">
    <property type="entry name" value="GreA_GreB"/>
    <property type="match status" value="1"/>
</dbReference>
<dbReference type="InterPro" id="IPR018151">
    <property type="entry name" value="TF_GreA/GreB_CS"/>
</dbReference>
<feature type="domain" description="Transcription elongation factor GreA/GreB C-terminal" evidence="10">
    <location>
        <begin position="79"/>
        <end position="149"/>
    </location>
</feature>
<protein>
    <recommendedName>
        <fullName evidence="2 8">Transcription elongation factor GreA</fullName>
    </recommendedName>
    <alternativeName>
        <fullName evidence="7 8">Transcript cleavage factor GreA</fullName>
    </alternativeName>
</protein>
<dbReference type="InterPro" id="IPR006359">
    <property type="entry name" value="Tscrpt_elong_fac_GreA"/>
</dbReference>
<dbReference type="PIRSF" id="PIRSF006092">
    <property type="entry name" value="GreA_GreB"/>
    <property type="match status" value="1"/>
</dbReference>
<dbReference type="Gene3D" id="1.10.287.180">
    <property type="entry name" value="Transcription elongation factor, GreA/GreB, N-terminal domain"/>
    <property type="match status" value="1"/>
</dbReference>
<organism evidence="12 13">
    <name type="scientific">Candidatus Komeilibacteria bacterium RIFCSPHIGHO2_01_FULL_52_14</name>
    <dbReference type="NCBI Taxonomy" id="1798549"/>
    <lineage>
        <taxon>Bacteria</taxon>
        <taxon>Candidatus Komeiliibacteriota</taxon>
    </lineage>
</organism>
<reference evidence="12 13" key="1">
    <citation type="journal article" date="2016" name="Nat. Commun.">
        <title>Thousands of microbial genomes shed light on interconnected biogeochemical processes in an aquifer system.</title>
        <authorList>
            <person name="Anantharaman K."/>
            <person name="Brown C.T."/>
            <person name="Hug L.A."/>
            <person name="Sharon I."/>
            <person name="Castelle C.J."/>
            <person name="Probst A.J."/>
            <person name="Thomas B.C."/>
            <person name="Singh A."/>
            <person name="Wilkins M.J."/>
            <person name="Karaoz U."/>
            <person name="Brodie E.L."/>
            <person name="Williams K.H."/>
            <person name="Hubbard S.S."/>
            <person name="Banfield J.F."/>
        </authorList>
    </citation>
    <scope>NUCLEOTIDE SEQUENCE [LARGE SCALE GENOMIC DNA]</scope>
</reference>
<name>A0A1G2BLI0_9BACT</name>
<dbReference type="GO" id="GO:0003746">
    <property type="term" value="F:translation elongation factor activity"/>
    <property type="evidence" value="ECO:0007669"/>
    <property type="project" value="UniProtKB-KW"/>
</dbReference>
<dbReference type="PROSITE" id="PS00829">
    <property type="entry name" value="GREAB_1"/>
    <property type="match status" value="1"/>
</dbReference>
<dbReference type="SUPFAM" id="SSF54534">
    <property type="entry name" value="FKBP-like"/>
    <property type="match status" value="1"/>
</dbReference>
<dbReference type="InterPro" id="IPR023459">
    <property type="entry name" value="Tscrpt_elong_fac_GreA/B_fam"/>
</dbReference>
<proteinExistence type="inferred from homology"/>
<evidence type="ECO:0000256" key="7">
    <source>
        <dbReference type="ARBA" id="ARBA00030776"/>
    </source>
</evidence>
<comment type="caution">
    <text evidence="12">The sequence shown here is derived from an EMBL/GenBank/DDBJ whole genome shotgun (WGS) entry which is preliminary data.</text>
</comment>
<keyword evidence="12" id="KW-0251">Elongation factor</keyword>
<dbReference type="InterPro" id="IPR036953">
    <property type="entry name" value="GreA/GreB_C_sf"/>
</dbReference>
<dbReference type="Pfam" id="PF03449">
    <property type="entry name" value="GreA_GreB_N"/>
    <property type="match status" value="1"/>
</dbReference>
<dbReference type="FunFam" id="1.10.287.180:FF:000001">
    <property type="entry name" value="Transcription elongation factor GreA"/>
    <property type="match status" value="1"/>
</dbReference>
<sequence>MVMTLTPEGVAKLKLELEVLKKERRPEIVERIRHAKEYGDLSENAEYHDAKEEQAFIEGRIIEIENTLKTASIVTKKKTEHIDIGSSVVLLKDGTKHTFSIVGSTEADPAAGKISVDSPLGQALIGKAAGDSVNLQTPTGSALYRVVAVD</sequence>
<dbReference type="PANTHER" id="PTHR30437:SF4">
    <property type="entry name" value="TRANSCRIPTION ELONGATION FACTOR GREA"/>
    <property type="match status" value="1"/>
</dbReference>
<dbReference type="AlphaFoldDB" id="A0A1G2BLI0"/>
<dbReference type="NCBIfam" id="TIGR01462">
    <property type="entry name" value="greA"/>
    <property type="match status" value="1"/>
</dbReference>
<evidence type="ECO:0000256" key="8">
    <source>
        <dbReference type="HAMAP-Rule" id="MF_00105"/>
    </source>
</evidence>
<dbReference type="NCBIfam" id="NF001263">
    <property type="entry name" value="PRK00226.1-4"/>
    <property type="match status" value="1"/>
</dbReference>
<evidence type="ECO:0000259" key="11">
    <source>
        <dbReference type="Pfam" id="PF03449"/>
    </source>
</evidence>
<dbReference type="InterPro" id="IPR036805">
    <property type="entry name" value="Tscrpt_elong_fac_GreA/B_N_sf"/>
</dbReference>
<keyword evidence="4 8" id="KW-0238">DNA-binding</keyword>
<dbReference type="InterPro" id="IPR028624">
    <property type="entry name" value="Tscrpt_elong_fac_GreA/B"/>
</dbReference>
<evidence type="ECO:0000256" key="9">
    <source>
        <dbReference type="RuleBase" id="RU000556"/>
    </source>
</evidence>
<feature type="domain" description="Transcription elongation factor GreA/GreB N-terminal" evidence="11">
    <location>
        <begin position="4"/>
        <end position="73"/>
    </location>
</feature>
<dbReference type="InterPro" id="IPR022691">
    <property type="entry name" value="Tscrpt_elong_fac_GreA/B_N"/>
</dbReference>
<evidence type="ECO:0000313" key="12">
    <source>
        <dbReference type="EMBL" id="OGY90033.1"/>
    </source>
</evidence>
<accession>A0A1G2BLI0</accession>
<dbReference type="Gene3D" id="3.10.50.30">
    <property type="entry name" value="Transcription elongation factor, GreA/GreB, C-terminal domain"/>
    <property type="match status" value="1"/>
</dbReference>
<dbReference type="GO" id="GO:0006354">
    <property type="term" value="P:DNA-templated transcription elongation"/>
    <property type="evidence" value="ECO:0007669"/>
    <property type="project" value="TreeGrafter"/>
</dbReference>
<dbReference type="GO" id="GO:0070063">
    <property type="term" value="F:RNA polymerase binding"/>
    <property type="evidence" value="ECO:0007669"/>
    <property type="project" value="InterPro"/>
</dbReference>
<dbReference type="EMBL" id="MHKK01000019">
    <property type="protein sequence ID" value="OGY90033.1"/>
    <property type="molecule type" value="Genomic_DNA"/>
</dbReference>
<keyword evidence="3 8" id="KW-0805">Transcription regulation</keyword>
<evidence type="ECO:0000259" key="10">
    <source>
        <dbReference type="Pfam" id="PF01272"/>
    </source>
</evidence>
<dbReference type="Pfam" id="PF01272">
    <property type="entry name" value="GreA_GreB"/>
    <property type="match status" value="1"/>
</dbReference>
<dbReference type="GO" id="GO:0003677">
    <property type="term" value="F:DNA binding"/>
    <property type="evidence" value="ECO:0007669"/>
    <property type="project" value="UniProtKB-UniRule"/>
</dbReference>
<dbReference type="GO" id="GO:0032784">
    <property type="term" value="P:regulation of DNA-templated transcription elongation"/>
    <property type="evidence" value="ECO:0007669"/>
    <property type="project" value="UniProtKB-UniRule"/>
</dbReference>
<dbReference type="InterPro" id="IPR001437">
    <property type="entry name" value="Tscrpt_elong_fac_GreA/B_C"/>
</dbReference>
<comment type="similarity">
    <text evidence="1 8 9">Belongs to the GreA/GreB family.</text>
</comment>
<dbReference type="PROSITE" id="PS00830">
    <property type="entry name" value="GREAB_2"/>
    <property type="match status" value="1"/>
</dbReference>
<evidence type="ECO:0000256" key="6">
    <source>
        <dbReference type="ARBA" id="ARBA00024916"/>
    </source>
</evidence>
<keyword evidence="12" id="KW-0648">Protein biosynthesis</keyword>
<dbReference type="FunFam" id="3.10.50.30:FF:000001">
    <property type="entry name" value="Transcription elongation factor GreA"/>
    <property type="match status" value="1"/>
</dbReference>
<comment type="function">
    <text evidence="6 8 9">Necessary for efficient RNA polymerase transcription elongation past template-encoded arresting sites. The arresting sites in DNA have the property of trapping a certain fraction of elongating RNA polymerases that pass through, resulting in locked ternary complexes. Cleavage of the nascent transcript by cleavage factors such as GreA or GreB allows the resumption of elongation from the new 3'terminus. GreA releases sequences of 2 to 3 nucleotides.</text>
</comment>
<dbReference type="SUPFAM" id="SSF46557">
    <property type="entry name" value="GreA transcript cleavage protein, N-terminal domain"/>
    <property type="match status" value="1"/>
</dbReference>
<evidence type="ECO:0000256" key="3">
    <source>
        <dbReference type="ARBA" id="ARBA00023015"/>
    </source>
</evidence>
<gene>
    <name evidence="8" type="primary">greA</name>
    <name evidence="12" type="ORF">A2677_01045</name>
</gene>
<evidence type="ECO:0000256" key="1">
    <source>
        <dbReference type="ARBA" id="ARBA00008213"/>
    </source>
</evidence>
<keyword evidence="5 8" id="KW-0804">Transcription</keyword>
<evidence type="ECO:0000256" key="4">
    <source>
        <dbReference type="ARBA" id="ARBA00023125"/>
    </source>
</evidence>
<evidence type="ECO:0000313" key="13">
    <source>
        <dbReference type="Proteomes" id="UP000177817"/>
    </source>
</evidence>
<evidence type="ECO:0000256" key="5">
    <source>
        <dbReference type="ARBA" id="ARBA00023163"/>
    </source>
</evidence>